<dbReference type="PIRSF" id="PIRSF000390">
    <property type="entry name" value="PLP_StrS"/>
    <property type="match status" value="1"/>
</dbReference>
<feature type="active site" description="Proton acceptor" evidence="6">
    <location>
        <position position="181"/>
    </location>
</feature>
<dbReference type="InterPro" id="IPR015424">
    <property type="entry name" value="PyrdxlP-dep_Trfase"/>
</dbReference>
<proteinExistence type="inferred from homology"/>
<comment type="cofactor">
    <cofactor evidence="1">
        <name>pyridoxal 5'-phosphate</name>
        <dbReference type="ChEBI" id="CHEBI:597326"/>
    </cofactor>
</comment>
<protein>
    <submittedName>
        <fullName evidence="9">Aminotransferase DegT</fullName>
    </submittedName>
</protein>
<dbReference type="GO" id="GO:0000271">
    <property type="term" value="P:polysaccharide biosynthetic process"/>
    <property type="evidence" value="ECO:0007669"/>
    <property type="project" value="TreeGrafter"/>
</dbReference>
<evidence type="ECO:0000256" key="6">
    <source>
        <dbReference type="PIRSR" id="PIRSR000390-1"/>
    </source>
</evidence>
<evidence type="ECO:0000256" key="7">
    <source>
        <dbReference type="PIRSR" id="PIRSR000390-2"/>
    </source>
</evidence>
<feature type="modified residue" description="N6-(pyridoxal phosphate)lysine" evidence="7">
    <location>
        <position position="181"/>
    </location>
</feature>
<dbReference type="Pfam" id="PF01041">
    <property type="entry name" value="DegT_DnrJ_EryC1"/>
    <property type="match status" value="1"/>
</dbReference>
<evidence type="ECO:0000313" key="9">
    <source>
        <dbReference type="EMBL" id="PIS30325.1"/>
    </source>
</evidence>
<dbReference type="EMBL" id="PEYM01000057">
    <property type="protein sequence ID" value="PIS30325.1"/>
    <property type="molecule type" value="Genomic_DNA"/>
</dbReference>
<keyword evidence="3 9" id="KW-0808">Transferase</keyword>
<dbReference type="FunFam" id="3.40.640.10:FF:000090">
    <property type="entry name" value="Pyridoxal phosphate-dependent aminotransferase"/>
    <property type="match status" value="1"/>
</dbReference>
<evidence type="ECO:0000256" key="3">
    <source>
        <dbReference type="ARBA" id="ARBA00022679"/>
    </source>
</evidence>
<accession>A0A2H0XZ67</accession>
<dbReference type="AlphaFoldDB" id="A0A2H0XZ67"/>
<dbReference type="GO" id="GO:0008483">
    <property type="term" value="F:transaminase activity"/>
    <property type="evidence" value="ECO:0007669"/>
    <property type="project" value="UniProtKB-KW"/>
</dbReference>
<dbReference type="SUPFAM" id="SSF53383">
    <property type="entry name" value="PLP-dependent transferases"/>
    <property type="match status" value="1"/>
</dbReference>
<gene>
    <name evidence="9" type="ORF">COT42_03175</name>
</gene>
<dbReference type="InterPro" id="IPR015422">
    <property type="entry name" value="PyrdxlP-dep_Trfase_small"/>
</dbReference>
<evidence type="ECO:0000256" key="5">
    <source>
        <dbReference type="ARBA" id="ARBA00037999"/>
    </source>
</evidence>
<evidence type="ECO:0000256" key="8">
    <source>
        <dbReference type="RuleBase" id="RU004508"/>
    </source>
</evidence>
<dbReference type="InterPro" id="IPR015421">
    <property type="entry name" value="PyrdxlP-dep_Trfase_major"/>
</dbReference>
<sequence>MIPVAVPSIGEKELEYVTDAVKSGWVSSQGKYVYKFEKKYAKYCGTKYASSVANGTVALHLALKVLGIGNGDEVIIPALAYIAVANAVVYTGAKPVLVDSQDSTWCIDPDKIEEKINKNTKAIIPVHIYGHAADMDPILALAKKHELFVIEDAAEAHGAEYKGKKVGSLGDIGVFSFYGNKIITTGEGGMLTTNNQDYYERAQFLKSQAMSKTERYVHPEIGFNYRLTNIQSAIGLAQLEQLDLFIEKKRRIAKKYNQLLAGIKGISLPPEADWCKSIFWMYSILVDKEYRMDRDTLMGQLFDKGVETRPFFPCVHNQPPHRQSLDAPVAEGLSVRGINLPTSVSLKDDEIEYICSVIRKK</sequence>
<evidence type="ECO:0000256" key="2">
    <source>
        <dbReference type="ARBA" id="ARBA00022576"/>
    </source>
</evidence>
<dbReference type="InterPro" id="IPR000653">
    <property type="entry name" value="DegT/StrS_aminotransferase"/>
</dbReference>
<dbReference type="Gene3D" id="3.90.1150.10">
    <property type="entry name" value="Aspartate Aminotransferase, domain 1"/>
    <property type="match status" value="1"/>
</dbReference>
<dbReference type="Gene3D" id="3.40.640.10">
    <property type="entry name" value="Type I PLP-dependent aspartate aminotransferase-like (Major domain)"/>
    <property type="match status" value="1"/>
</dbReference>
<comment type="similarity">
    <text evidence="5 8">Belongs to the DegT/DnrJ/EryC1 family.</text>
</comment>
<name>A0A2H0XZ67_UNCSA</name>
<evidence type="ECO:0000256" key="1">
    <source>
        <dbReference type="ARBA" id="ARBA00001933"/>
    </source>
</evidence>
<dbReference type="Proteomes" id="UP000231343">
    <property type="component" value="Unassembled WGS sequence"/>
</dbReference>
<organism evidence="9 10">
    <name type="scientific">Candidatus Saganbacteria bacterium CG08_land_8_20_14_0_20_45_16</name>
    <dbReference type="NCBI Taxonomy" id="2014293"/>
    <lineage>
        <taxon>Bacteria</taxon>
        <taxon>Bacillati</taxon>
        <taxon>Saganbacteria</taxon>
    </lineage>
</organism>
<dbReference type="PANTHER" id="PTHR30244">
    <property type="entry name" value="TRANSAMINASE"/>
    <property type="match status" value="1"/>
</dbReference>
<dbReference type="GO" id="GO:0030170">
    <property type="term" value="F:pyridoxal phosphate binding"/>
    <property type="evidence" value="ECO:0007669"/>
    <property type="project" value="TreeGrafter"/>
</dbReference>
<dbReference type="PANTHER" id="PTHR30244:SF34">
    <property type="entry name" value="DTDP-4-AMINO-4,6-DIDEOXYGALACTOSE TRANSAMINASE"/>
    <property type="match status" value="1"/>
</dbReference>
<evidence type="ECO:0000313" key="10">
    <source>
        <dbReference type="Proteomes" id="UP000231343"/>
    </source>
</evidence>
<keyword evidence="4 7" id="KW-0663">Pyridoxal phosphate</keyword>
<dbReference type="CDD" id="cd00616">
    <property type="entry name" value="AHBA_syn"/>
    <property type="match status" value="1"/>
</dbReference>
<keyword evidence="2 9" id="KW-0032">Aminotransferase</keyword>
<reference evidence="9 10" key="1">
    <citation type="submission" date="2017-09" db="EMBL/GenBank/DDBJ databases">
        <title>Depth-based differentiation of microbial function through sediment-hosted aquifers and enrichment of novel symbionts in the deep terrestrial subsurface.</title>
        <authorList>
            <person name="Probst A.J."/>
            <person name="Ladd B."/>
            <person name="Jarett J.K."/>
            <person name="Geller-Mcgrath D.E."/>
            <person name="Sieber C.M."/>
            <person name="Emerson J.B."/>
            <person name="Anantharaman K."/>
            <person name="Thomas B.C."/>
            <person name="Malmstrom R."/>
            <person name="Stieglmeier M."/>
            <person name="Klingl A."/>
            <person name="Woyke T."/>
            <person name="Ryan C.M."/>
            <person name="Banfield J.F."/>
        </authorList>
    </citation>
    <scope>NUCLEOTIDE SEQUENCE [LARGE SCALE GENOMIC DNA]</scope>
    <source>
        <strain evidence="9">CG08_land_8_20_14_0_20_45_16</strain>
    </source>
</reference>
<evidence type="ECO:0000256" key="4">
    <source>
        <dbReference type="ARBA" id="ARBA00022898"/>
    </source>
</evidence>
<comment type="caution">
    <text evidence="9">The sequence shown here is derived from an EMBL/GenBank/DDBJ whole genome shotgun (WGS) entry which is preliminary data.</text>
</comment>